<keyword evidence="1" id="KW-0812">Transmembrane</keyword>
<organism evidence="2 3">
    <name type="scientific">Vitis vinifera</name>
    <name type="common">Grape</name>
    <dbReference type="NCBI Taxonomy" id="29760"/>
    <lineage>
        <taxon>Eukaryota</taxon>
        <taxon>Viridiplantae</taxon>
        <taxon>Streptophyta</taxon>
        <taxon>Embryophyta</taxon>
        <taxon>Tracheophyta</taxon>
        <taxon>Spermatophyta</taxon>
        <taxon>Magnoliopsida</taxon>
        <taxon>eudicotyledons</taxon>
        <taxon>Gunneridae</taxon>
        <taxon>Pentapetalae</taxon>
        <taxon>rosids</taxon>
        <taxon>Vitales</taxon>
        <taxon>Vitaceae</taxon>
        <taxon>Viteae</taxon>
        <taxon>Vitis</taxon>
    </lineage>
</organism>
<proteinExistence type="predicted"/>
<evidence type="ECO:0000313" key="2">
    <source>
        <dbReference type="EMBL" id="WJZ89435.1"/>
    </source>
</evidence>
<sequence>MGEAFGRQMGQVCKQDGLLRKTETEKRQEGGKGGEVFFLQAGGSRAGFAESIRVRGYSIANAGAGWWLVLAGAGAGAGWCWCWLLAGAGRWLVLAGVAAAAAGRW</sequence>
<feature type="transmembrane region" description="Helical" evidence="1">
    <location>
        <begin position="64"/>
        <end position="86"/>
    </location>
</feature>
<dbReference type="EMBL" id="CP126653">
    <property type="protein sequence ID" value="WJZ89435.1"/>
    <property type="molecule type" value="Genomic_DNA"/>
</dbReference>
<keyword evidence="3" id="KW-1185">Reference proteome</keyword>
<dbReference type="Proteomes" id="UP001227230">
    <property type="component" value="Chromosome 6"/>
</dbReference>
<evidence type="ECO:0000313" key="3">
    <source>
        <dbReference type="Proteomes" id="UP001227230"/>
    </source>
</evidence>
<keyword evidence="1" id="KW-1133">Transmembrane helix</keyword>
<protein>
    <submittedName>
        <fullName evidence="2">Uncharacterized protein</fullName>
    </submittedName>
</protein>
<name>A0ABY9C5K8_VITVI</name>
<keyword evidence="1" id="KW-0472">Membrane</keyword>
<accession>A0ABY9C5K8</accession>
<reference evidence="2 3" key="1">
    <citation type="journal article" date="2023" name="Hortic Res">
        <title>The complete reference genome for grapevine (Vitis vinifera L.) genetics and breeding.</title>
        <authorList>
            <person name="Shi X."/>
            <person name="Cao S."/>
            <person name="Wang X."/>
            <person name="Huang S."/>
            <person name="Wang Y."/>
            <person name="Liu Z."/>
            <person name="Liu W."/>
            <person name="Leng X."/>
            <person name="Peng Y."/>
            <person name="Wang N."/>
            <person name="Wang Y."/>
            <person name="Ma Z."/>
            <person name="Xu X."/>
            <person name="Zhang F."/>
            <person name="Xue H."/>
            <person name="Zhong H."/>
            <person name="Wang Y."/>
            <person name="Zhang K."/>
            <person name="Velt A."/>
            <person name="Avia K."/>
            <person name="Holtgrawe D."/>
            <person name="Grimplet J."/>
            <person name="Matus J.T."/>
            <person name="Ware D."/>
            <person name="Wu X."/>
            <person name="Wang H."/>
            <person name="Liu C."/>
            <person name="Fang Y."/>
            <person name="Rustenholz C."/>
            <person name="Cheng Z."/>
            <person name="Xiao H."/>
            <person name="Zhou Y."/>
        </authorList>
    </citation>
    <scope>NUCLEOTIDE SEQUENCE [LARGE SCALE GENOMIC DNA]</scope>
    <source>
        <strain evidence="3">cv. Pinot noir / PN40024</strain>
        <tissue evidence="2">Leaf</tissue>
    </source>
</reference>
<evidence type="ECO:0000256" key="1">
    <source>
        <dbReference type="SAM" id="Phobius"/>
    </source>
</evidence>
<gene>
    <name evidence="2" type="ORF">VitviT2T_008656</name>
</gene>